<dbReference type="CDD" id="cd00400">
    <property type="entry name" value="Voltage_gated_ClC"/>
    <property type="match status" value="1"/>
</dbReference>
<feature type="transmembrane region" description="Helical" evidence="5">
    <location>
        <begin position="176"/>
        <end position="201"/>
    </location>
</feature>
<feature type="transmembrane region" description="Helical" evidence="5">
    <location>
        <begin position="255"/>
        <end position="273"/>
    </location>
</feature>
<evidence type="ECO:0000256" key="5">
    <source>
        <dbReference type="SAM" id="Phobius"/>
    </source>
</evidence>
<dbReference type="EMBL" id="CP108482">
    <property type="protein sequence ID" value="WUS61355.1"/>
    <property type="molecule type" value="Genomic_DNA"/>
</dbReference>
<comment type="subcellular location">
    <subcellularLocation>
        <location evidence="1">Membrane</location>
        <topology evidence="1">Multi-pass membrane protein</topology>
    </subcellularLocation>
</comment>
<dbReference type="InterPro" id="IPR001807">
    <property type="entry name" value="ClC"/>
</dbReference>
<keyword evidence="3 5" id="KW-1133">Transmembrane helix</keyword>
<evidence type="ECO:0000313" key="7">
    <source>
        <dbReference type="Proteomes" id="UP001432014"/>
    </source>
</evidence>
<feature type="transmembrane region" description="Helical" evidence="5">
    <location>
        <begin position="327"/>
        <end position="343"/>
    </location>
</feature>
<evidence type="ECO:0000313" key="6">
    <source>
        <dbReference type="EMBL" id="WUS61355.1"/>
    </source>
</evidence>
<feature type="transmembrane region" description="Helical" evidence="5">
    <location>
        <begin position="374"/>
        <end position="403"/>
    </location>
</feature>
<reference evidence="6 7" key="1">
    <citation type="submission" date="2022-10" db="EMBL/GenBank/DDBJ databases">
        <title>The complete genomes of actinobacterial strains from the NBC collection.</title>
        <authorList>
            <person name="Joergensen T.S."/>
            <person name="Alvarez Arevalo M."/>
            <person name="Sterndorff E.B."/>
            <person name="Faurdal D."/>
            <person name="Vuksanovic O."/>
            <person name="Mourched A.-S."/>
            <person name="Charusanti P."/>
            <person name="Shaw S."/>
            <person name="Blin K."/>
            <person name="Weber T."/>
        </authorList>
    </citation>
    <scope>NUCLEOTIDE SEQUENCE [LARGE SCALE GENOMIC DNA]</scope>
    <source>
        <strain evidence="6 7">NBC_01247</strain>
    </source>
</reference>
<keyword evidence="7" id="KW-1185">Reference proteome</keyword>
<accession>A0ABZ1WK58</accession>
<feature type="transmembrane region" description="Helical" evidence="5">
    <location>
        <begin position="92"/>
        <end position="125"/>
    </location>
</feature>
<dbReference type="InterPro" id="IPR050368">
    <property type="entry name" value="ClC-type_chloride_channel"/>
</dbReference>
<feature type="transmembrane region" description="Helical" evidence="5">
    <location>
        <begin position="301"/>
        <end position="320"/>
    </location>
</feature>
<evidence type="ECO:0000256" key="4">
    <source>
        <dbReference type="ARBA" id="ARBA00023136"/>
    </source>
</evidence>
<keyword evidence="4 5" id="KW-0472">Membrane</keyword>
<evidence type="ECO:0000256" key="1">
    <source>
        <dbReference type="ARBA" id="ARBA00004141"/>
    </source>
</evidence>
<organism evidence="6 7">
    <name type="scientific">Kitasatospora herbaricolor</name>
    <dbReference type="NCBI Taxonomy" id="68217"/>
    <lineage>
        <taxon>Bacteria</taxon>
        <taxon>Bacillati</taxon>
        <taxon>Actinomycetota</taxon>
        <taxon>Actinomycetes</taxon>
        <taxon>Kitasatosporales</taxon>
        <taxon>Streptomycetaceae</taxon>
        <taxon>Kitasatospora</taxon>
    </lineage>
</organism>
<feature type="transmembrane region" description="Helical" evidence="5">
    <location>
        <begin position="145"/>
        <end position="164"/>
    </location>
</feature>
<gene>
    <name evidence="6" type="ORF">OG469_03205</name>
</gene>
<dbReference type="InterPro" id="IPR014743">
    <property type="entry name" value="Cl-channel_core"/>
</dbReference>
<dbReference type="SUPFAM" id="SSF81340">
    <property type="entry name" value="Clc chloride channel"/>
    <property type="match status" value="1"/>
</dbReference>
<evidence type="ECO:0000256" key="2">
    <source>
        <dbReference type="ARBA" id="ARBA00022692"/>
    </source>
</evidence>
<dbReference type="Gene3D" id="1.10.3080.10">
    <property type="entry name" value="Clc chloride channel"/>
    <property type="match status" value="1"/>
</dbReference>
<sequence length="419" mass="42054">MLLVVAAVLGVVLSAGAYGFLRAVSLLQDAVYTDLPKALGFDGVPVWWPVPFLGVAGLLVALTVQYLPGNGGHQPAEGLNTKGAPSAADLPGILLAAVFSLSLGAVVGPEAPLIALGGGIALYLFRLIRPDADTTTQAVVAASGSFAAISALLGSPLLGAFLLMEASGLGGPMLGIVLVPGLLASGVGSLVFTGIGSWTGVGSGSLVIPSLPAVGRPDLGQFGWALAIGVASAFLGTTIQRTARRLQPRVNGSRLFWTPVMGLVTAGVAIAYAEGTGKDFSEVLFSGQSQLPELLLHTDSYTAGTLVLLVACKSIGYCVCLSAFRGGPIFPALFIGAAGGIALSHLPGLPFVAGAAMGMGAMSVALLRLPMTSVLLATLLLGGDGVTVMPLVIVAVVVCHVTASRLVPPPARKPVPAEA</sequence>
<proteinExistence type="predicted"/>
<dbReference type="Pfam" id="PF00654">
    <property type="entry name" value="Voltage_CLC"/>
    <property type="match status" value="1"/>
</dbReference>
<feature type="transmembrane region" description="Helical" evidence="5">
    <location>
        <begin position="46"/>
        <end position="67"/>
    </location>
</feature>
<protein>
    <submittedName>
        <fullName evidence="6">Chloride channel protein</fullName>
    </submittedName>
</protein>
<dbReference type="PRINTS" id="PR00762">
    <property type="entry name" value="CLCHANNEL"/>
</dbReference>
<dbReference type="Proteomes" id="UP001432014">
    <property type="component" value="Chromosome"/>
</dbReference>
<keyword evidence="2 5" id="KW-0812">Transmembrane</keyword>
<feature type="transmembrane region" description="Helical" evidence="5">
    <location>
        <begin position="221"/>
        <end position="243"/>
    </location>
</feature>
<name>A0ABZ1WK58_9ACTN</name>
<evidence type="ECO:0000256" key="3">
    <source>
        <dbReference type="ARBA" id="ARBA00022989"/>
    </source>
</evidence>
<dbReference type="PANTHER" id="PTHR43427">
    <property type="entry name" value="CHLORIDE CHANNEL PROTEIN CLC-E"/>
    <property type="match status" value="1"/>
</dbReference>